<protein>
    <recommendedName>
        <fullName evidence="3">Lipoprotein</fullName>
    </recommendedName>
</protein>
<proteinExistence type="predicted"/>
<comment type="caution">
    <text evidence="1">The sequence shown here is derived from an EMBL/GenBank/DDBJ whole genome shotgun (WGS) entry which is preliminary data.</text>
</comment>
<evidence type="ECO:0008006" key="3">
    <source>
        <dbReference type="Google" id="ProtNLM"/>
    </source>
</evidence>
<accession>A0ABM8XCJ9</accession>
<gene>
    <name evidence="1" type="ORF">LMG32289_03912</name>
</gene>
<sequence>MLPALLASLLTACATTGPAIEPQPQIVTRTRVIDTGCQTFKPVYISKADVLTNETADDILANNVAGERQCGWKPRGK</sequence>
<organism evidence="1 2">
    <name type="scientific">Cupriavidus pampae</name>
    <dbReference type="NCBI Taxonomy" id="659251"/>
    <lineage>
        <taxon>Bacteria</taxon>
        <taxon>Pseudomonadati</taxon>
        <taxon>Pseudomonadota</taxon>
        <taxon>Betaproteobacteria</taxon>
        <taxon>Burkholderiales</taxon>
        <taxon>Burkholderiaceae</taxon>
        <taxon>Cupriavidus</taxon>
    </lineage>
</organism>
<name>A0ABM8XCJ9_9BURK</name>
<evidence type="ECO:0000313" key="2">
    <source>
        <dbReference type="Proteomes" id="UP000706525"/>
    </source>
</evidence>
<dbReference type="EMBL" id="CAJZAG010000007">
    <property type="protein sequence ID" value="CAG9177803.1"/>
    <property type="molecule type" value="Genomic_DNA"/>
</dbReference>
<keyword evidence="2" id="KW-1185">Reference proteome</keyword>
<evidence type="ECO:0000313" key="1">
    <source>
        <dbReference type="EMBL" id="CAG9177803.1"/>
    </source>
</evidence>
<dbReference type="Proteomes" id="UP000706525">
    <property type="component" value="Unassembled WGS sequence"/>
</dbReference>
<reference evidence="1 2" key="1">
    <citation type="submission" date="2021-08" db="EMBL/GenBank/DDBJ databases">
        <authorList>
            <person name="Peeters C."/>
        </authorList>
    </citation>
    <scope>NUCLEOTIDE SEQUENCE [LARGE SCALE GENOMIC DNA]</scope>
    <source>
        <strain evidence="1 2">LMG 32289</strain>
    </source>
</reference>